<dbReference type="RefSeq" id="WP_207762059.1">
    <property type="nucleotide sequence ID" value="NZ_FYEH01000008.1"/>
</dbReference>
<keyword evidence="2" id="KW-0813">Transport</keyword>
<feature type="transmembrane region" description="Helical" evidence="6">
    <location>
        <begin position="377"/>
        <end position="395"/>
    </location>
</feature>
<feature type="transmembrane region" description="Helical" evidence="6">
    <location>
        <begin position="281"/>
        <end position="307"/>
    </location>
</feature>
<dbReference type="Pfam" id="PF13520">
    <property type="entry name" value="AA_permease_2"/>
    <property type="match status" value="1"/>
</dbReference>
<feature type="transmembrane region" description="Helical" evidence="6">
    <location>
        <begin position="327"/>
        <end position="356"/>
    </location>
</feature>
<keyword evidence="3 6" id="KW-0812">Transmembrane</keyword>
<organism evidence="7 8">
    <name type="scientific">Arboricoccus pini</name>
    <dbReference type="NCBI Taxonomy" id="1963835"/>
    <lineage>
        <taxon>Bacteria</taxon>
        <taxon>Pseudomonadati</taxon>
        <taxon>Pseudomonadota</taxon>
        <taxon>Alphaproteobacteria</taxon>
        <taxon>Geminicoccales</taxon>
        <taxon>Geminicoccaceae</taxon>
        <taxon>Arboricoccus</taxon>
    </lineage>
</organism>
<keyword evidence="8" id="KW-1185">Reference proteome</keyword>
<comment type="subcellular location">
    <subcellularLocation>
        <location evidence="1">Membrane</location>
        <topology evidence="1">Multi-pass membrane protein</topology>
    </subcellularLocation>
</comment>
<feature type="transmembrane region" description="Helical" evidence="6">
    <location>
        <begin position="465"/>
        <end position="484"/>
    </location>
</feature>
<feature type="transmembrane region" description="Helical" evidence="6">
    <location>
        <begin position="239"/>
        <end position="260"/>
    </location>
</feature>
<dbReference type="PANTHER" id="PTHR45649">
    <property type="entry name" value="AMINO-ACID PERMEASE BAT1"/>
    <property type="match status" value="1"/>
</dbReference>
<evidence type="ECO:0000313" key="7">
    <source>
        <dbReference type="EMBL" id="SNB71298.1"/>
    </source>
</evidence>
<protein>
    <submittedName>
        <fullName evidence="7">Amino acid/polyamine/organocation transporter, APC superfamily</fullName>
    </submittedName>
</protein>
<dbReference type="EMBL" id="FYEH01000008">
    <property type="protein sequence ID" value="SNB71298.1"/>
    <property type="molecule type" value="Genomic_DNA"/>
</dbReference>
<dbReference type="Proteomes" id="UP000197065">
    <property type="component" value="Unassembled WGS sequence"/>
</dbReference>
<feature type="transmembrane region" description="Helical" evidence="6">
    <location>
        <begin position="117"/>
        <end position="138"/>
    </location>
</feature>
<proteinExistence type="predicted"/>
<feature type="transmembrane region" description="Helical" evidence="6">
    <location>
        <begin position="401"/>
        <end position="426"/>
    </location>
</feature>
<dbReference type="AlphaFoldDB" id="A0A212RG72"/>
<evidence type="ECO:0000256" key="5">
    <source>
        <dbReference type="ARBA" id="ARBA00023136"/>
    </source>
</evidence>
<reference evidence="7 8" key="1">
    <citation type="submission" date="2017-06" db="EMBL/GenBank/DDBJ databases">
        <authorList>
            <person name="Kim H.J."/>
            <person name="Triplett B.A."/>
        </authorList>
    </citation>
    <scope>NUCLEOTIDE SEQUENCE [LARGE SCALE GENOMIC DNA]</scope>
    <source>
        <strain evidence="7 8">B29T1</strain>
    </source>
</reference>
<feature type="transmembrane region" description="Helical" evidence="6">
    <location>
        <begin position="45"/>
        <end position="66"/>
    </location>
</feature>
<dbReference type="InterPro" id="IPR002293">
    <property type="entry name" value="AA/rel_permease1"/>
</dbReference>
<evidence type="ECO:0000256" key="3">
    <source>
        <dbReference type="ARBA" id="ARBA00022692"/>
    </source>
</evidence>
<feature type="transmembrane region" description="Helical" evidence="6">
    <location>
        <begin position="438"/>
        <end position="459"/>
    </location>
</feature>
<dbReference type="PIRSF" id="PIRSF006060">
    <property type="entry name" value="AA_transporter"/>
    <property type="match status" value="1"/>
</dbReference>
<dbReference type="GO" id="GO:0022857">
    <property type="term" value="F:transmembrane transporter activity"/>
    <property type="evidence" value="ECO:0007669"/>
    <property type="project" value="InterPro"/>
</dbReference>
<feature type="transmembrane region" description="Helical" evidence="6">
    <location>
        <begin position="189"/>
        <end position="209"/>
    </location>
</feature>
<dbReference type="GO" id="GO:0016020">
    <property type="term" value="C:membrane"/>
    <property type="evidence" value="ECO:0007669"/>
    <property type="project" value="UniProtKB-SubCell"/>
</dbReference>
<name>A0A212RG72_9PROT</name>
<dbReference type="PANTHER" id="PTHR45649:SF26">
    <property type="entry name" value="OS04G0435100 PROTEIN"/>
    <property type="match status" value="1"/>
</dbReference>
<feature type="transmembrane region" description="Helical" evidence="6">
    <location>
        <begin position="158"/>
        <end position="177"/>
    </location>
</feature>
<evidence type="ECO:0000256" key="2">
    <source>
        <dbReference type="ARBA" id="ARBA00022448"/>
    </source>
</evidence>
<evidence type="ECO:0000256" key="4">
    <source>
        <dbReference type="ARBA" id="ARBA00022989"/>
    </source>
</evidence>
<keyword evidence="5 6" id="KW-0472">Membrane</keyword>
<evidence type="ECO:0000256" key="6">
    <source>
        <dbReference type="SAM" id="Phobius"/>
    </source>
</evidence>
<keyword evidence="4 6" id="KW-1133">Transmembrane helix</keyword>
<sequence>MQTKATGKSVPGGYTEDEHRADVEHLHGMGYAQELERRLSGFSNFAVSFSIICILSGGINSLAQGISGVGGAAIGIGWPLGCLVSGVFAIAMAQIASAYPTAGGLYHWGSILGNRGIGWVTAWLNLLGLVTVLGAINVGTWTFFLGVFGPVIGFTGTYGEQLTFMVIITALQAVINHRGIKLTSILTDFSGYLILFGSAAIAVAFFAYAPSHDFSRLWTFSNFSGDVGGGIWPQTNSTFFLFLLGLLLPIYTITGYDASAHTSEETRNAALSVPRSMVRSVFWSGLMGWIFLSAIVIAIPDMGAAAAQGWNVFFWTADQVLPSGIKVFLYIVIFAAQFLCGLATVTSVSRMIFAFARDGGLPFSSKLRHVSPHFRTPVNAIWTGAALAVLFTSYTPLYTTIVSVTVIFLFLSFAVPIVLGLIHFGGRWSKMGPWNIGGLYRLVALLVIASMVLIFLIGIQPPNDAAFWITVGFLILTAIVWFGFERRRFKGPPIGDAISRRRAEIEAAESAVGER</sequence>
<gene>
    <name evidence="7" type="ORF">SAMN07250955_10896</name>
</gene>
<evidence type="ECO:0000313" key="8">
    <source>
        <dbReference type="Proteomes" id="UP000197065"/>
    </source>
</evidence>
<accession>A0A212RG72</accession>
<evidence type="ECO:0000256" key="1">
    <source>
        <dbReference type="ARBA" id="ARBA00004141"/>
    </source>
</evidence>
<feature type="transmembrane region" description="Helical" evidence="6">
    <location>
        <begin position="72"/>
        <end position="96"/>
    </location>
</feature>
<dbReference type="Gene3D" id="1.20.1740.10">
    <property type="entry name" value="Amino acid/polyamine transporter I"/>
    <property type="match status" value="1"/>
</dbReference>